<keyword evidence="3" id="KW-0614">Plasmid</keyword>
<reference evidence="4 5" key="1">
    <citation type="journal article" date="2011" name="J. Bacteriol.">
        <title>Genome sequence of Halorhabdus tiamatea, the first archaeon isolated from a deep-sea anoxic brine lake.</title>
        <authorList>
            <person name="Antunes A."/>
            <person name="Alam I."/>
            <person name="Bajic V.B."/>
            <person name="Stingl U."/>
        </authorList>
    </citation>
    <scope>NUCLEOTIDE SEQUENCE [LARGE SCALE GENOMIC DNA]</scope>
    <source>
        <strain evidence="4 5">SARL4B</strain>
    </source>
</reference>
<name>F7PPU3_9EURY</name>
<dbReference type="EMBL" id="AFNT02000058">
    <property type="protein sequence ID" value="ERJ04762.1"/>
    <property type="molecule type" value="Genomic_DNA"/>
</dbReference>
<dbReference type="OrthoDB" id="220712at2157"/>
<dbReference type="InterPro" id="IPR002716">
    <property type="entry name" value="PIN_dom"/>
</dbReference>
<feature type="region of interest" description="Disordered" evidence="1">
    <location>
        <begin position="1"/>
        <end position="20"/>
    </location>
</feature>
<gene>
    <name evidence="4" type="ORF">HLRTI_003274</name>
    <name evidence="3" type="ORF">HTIA_p2855</name>
</gene>
<organism evidence="4 5">
    <name type="scientific">Halorhabdus tiamatea SARL4B</name>
    <dbReference type="NCBI Taxonomy" id="1033806"/>
    <lineage>
        <taxon>Archaea</taxon>
        <taxon>Methanobacteriati</taxon>
        <taxon>Methanobacteriota</taxon>
        <taxon>Stenosarchaea group</taxon>
        <taxon>Halobacteria</taxon>
        <taxon>Halobacteriales</taxon>
        <taxon>Haloarculaceae</taxon>
        <taxon>Halorhabdus</taxon>
    </lineage>
</organism>
<evidence type="ECO:0000313" key="5">
    <source>
        <dbReference type="Proteomes" id="UP000003861"/>
    </source>
</evidence>
<evidence type="ECO:0000256" key="1">
    <source>
        <dbReference type="SAM" id="MobiDB-lite"/>
    </source>
</evidence>
<reference evidence="4 5" key="2">
    <citation type="journal article" date="2013" name="PLoS ONE">
        <title>INDIGO - INtegrated Data Warehouse of MIcrobial GenOmes with Examples from the Red Sea Extremophiles.</title>
        <authorList>
            <person name="Alam I."/>
            <person name="Antunes A."/>
            <person name="Kamau A.A."/>
            <person name="Ba Alawi W."/>
            <person name="Kalkatawi M."/>
            <person name="Stingl U."/>
            <person name="Bajic V.B."/>
        </authorList>
    </citation>
    <scope>NUCLEOTIDE SEQUENCE [LARGE SCALE GENOMIC DNA]</scope>
    <source>
        <strain evidence="4 5">SARL4B</strain>
    </source>
</reference>
<dbReference type="EMBL" id="HF571521">
    <property type="protein sequence ID" value="CCQ34957.1"/>
    <property type="molecule type" value="Genomic_DNA"/>
</dbReference>
<dbReference type="Proteomes" id="UP000003861">
    <property type="component" value="Unassembled WGS sequence"/>
</dbReference>
<evidence type="ECO:0000313" key="3">
    <source>
        <dbReference type="EMBL" id="CCQ34957.1"/>
    </source>
</evidence>
<dbReference type="HOGENOM" id="CLU_135601_1_1_2"/>
<geneLocation type="plasmid" evidence="3 6">
    <name>pHTIA</name>
</geneLocation>
<feature type="compositionally biased region" description="Basic and acidic residues" evidence="1">
    <location>
        <begin position="1"/>
        <end position="10"/>
    </location>
</feature>
<feature type="domain" description="PIN" evidence="2">
    <location>
        <begin position="23"/>
        <end position="151"/>
    </location>
</feature>
<evidence type="ECO:0000313" key="6">
    <source>
        <dbReference type="Proteomes" id="UP000015381"/>
    </source>
</evidence>
<dbReference type="Proteomes" id="UP000015381">
    <property type="component" value="Plasmid pHTIA"/>
</dbReference>
<proteinExistence type="predicted"/>
<dbReference type="InterPro" id="IPR029060">
    <property type="entry name" value="PIN-like_dom_sf"/>
</dbReference>
<dbReference type="eggNOG" id="arCOG02222">
    <property type="taxonomic scope" value="Archaea"/>
</dbReference>
<sequence>MSRDRQREESSSLQGGEDVKDFVFDTEPLIAYFYDEPGASDVTERLQTIEREEATGAISHATATEVVYKIARFETGDPNRTPPGDDEFDVGEQDLRILRGYGVTIETPSWSTVARIKGAGGISLGDSYAAALALEEEATLVVGADPEFGDLSEDIDLHQIRESPV</sequence>
<reference evidence="3 6" key="3">
    <citation type="journal article" date="2014" name="Environ. Microbiol.">
        <title>Halorhabdus tiamatea: proteogenomics and glycosidase activity measurements identify the first cultivated euryarchaeon from a deep-sea anoxic brine lake as potential polysaccharide degrader.</title>
        <authorList>
            <person name="Werner J."/>
            <person name="Ferrer M."/>
            <person name="Michel G."/>
            <person name="Mann A.J."/>
            <person name="Huang S."/>
            <person name="Juarez S."/>
            <person name="Ciordia S."/>
            <person name="Albar J.P."/>
            <person name="Alcaide M."/>
            <person name="La Cono V."/>
            <person name="Yakimov M.M."/>
            <person name="Antunes A."/>
            <person name="Taborda M."/>
            <person name="Da Costa M.S."/>
            <person name="Amann R.I."/>
            <person name="Gloeckner F.O."/>
            <person name="Golyshina O.V."/>
            <person name="Golyshin P.N."/>
            <person name="Teeling H."/>
        </authorList>
    </citation>
    <scope>NUCLEOTIDE SEQUENCE [LARGE SCALE GENOMIC DNA]</scope>
    <source>
        <strain evidence="6">SARL4B</strain>
        <strain evidence="3">Type strain: SARL4B</strain>
        <plasmid evidence="3">pHTIA</plasmid>
    </source>
</reference>
<dbReference type="SUPFAM" id="SSF88723">
    <property type="entry name" value="PIN domain-like"/>
    <property type="match status" value="1"/>
</dbReference>
<evidence type="ECO:0000259" key="2">
    <source>
        <dbReference type="Pfam" id="PF01850"/>
    </source>
</evidence>
<dbReference type="AlphaFoldDB" id="F7PPU3"/>
<dbReference type="Pfam" id="PF01850">
    <property type="entry name" value="PIN"/>
    <property type="match status" value="1"/>
</dbReference>
<accession>F7PPU3</accession>
<protein>
    <submittedName>
        <fullName evidence="3">Conserved hypothetical PilT domain protein</fullName>
    </submittedName>
    <submittedName>
        <fullName evidence="4">Putative ribonuclease VapC protein</fullName>
    </submittedName>
</protein>
<keyword evidence="6" id="KW-1185">Reference proteome</keyword>
<evidence type="ECO:0000313" key="4">
    <source>
        <dbReference type="EMBL" id="ERJ04762.1"/>
    </source>
</evidence>
<dbReference type="KEGG" id="hti:HTIA_p2855"/>
<dbReference type="RefSeq" id="WP_008524800.1">
    <property type="nucleotide sequence ID" value="NC_021913.1"/>
</dbReference>
<dbReference type="Gene3D" id="3.40.50.1010">
    <property type="entry name" value="5'-nuclease"/>
    <property type="match status" value="1"/>
</dbReference>
<dbReference type="GeneID" id="23797658"/>